<evidence type="ECO:0000313" key="2">
    <source>
        <dbReference type="Proteomes" id="UP001295423"/>
    </source>
</evidence>
<proteinExistence type="predicted"/>
<gene>
    <name evidence="1" type="ORF">CYCCA115_LOCUS3874</name>
</gene>
<evidence type="ECO:0000313" key="1">
    <source>
        <dbReference type="EMBL" id="CAJ1934534.1"/>
    </source>
</evidence>
<accession>A0AAD2FF96</accession>
<comment type="caution">
    <text evidence="1">The sequence shown here is derived from an EMBL/GenBank/DDBJ whole genome shotgun (WGS) entry which is preliminary data.</text>
</comment>
<keyword evidence="2" id="KW-1185">Reference proteome</keyword>
<dbReference type="Proteomes" id="UP001295423">
    <property type="component" value="Unassembled WGS sequence"/>
</dbReference>
<reference evidence="1" key="1">
    <citation type="submission" date="2023-08" db="EMBL/GenBank/DDBJ databases">
        <authorList>
            <person name="Audoor S."/>
            <person name="Bilcke G."/>
        </authorList>
    </citation>
    <scope>NUCLEOTIDE SEQUENCE</scope>
</reference>
<organism evidence="1 2">
    <name type="scientific">Cylindrotheca closterium</name>
    <dbReference type="NCBI Taxonomy" id="2856"/>
    <lineage>
        <taxon>Eukaryota</taxon>
        <taxon>Sar</taxon>
        <taxon>Stramenopiles</taxon>
        <taxon>Ochrophyta</taxon>
        <taxon>Bacillariophyta</taxon>
        <taxon>Bacillariophyceae</taxon>
        <taxon>Bacillariophycidae</taxon>
        <taxon>Bacillariales</taxon>
        <taxon>Bacillariaceae</taxon>
        <taxon>Cylindrotheca</taxon>
    </lineage>
</organism>
<protein>
    <submittedName>
        <fullName evidence="1">Uncharacterized protein</fullName>
    </submittedName>
</protein>
<dbReference type="EMBL" id="CAKOGP040000335">
    <property type="protein sequence ID" value="CAJ1934534.1"/>
    <property type="molecule type" value="Genomic_DNA"/>
</dbReference>
<dbReference type="AlphaFoldDB" id="A0AAD2FF96"/>
<name>A0AAD2FF96_9STRA</name>
<sequence>MICETYIKEALCNDIDRTAFSPLTFDSKNWLLRTCTSDDGTKLYQAFCFCTTYVPDPNLVGRGEIPQWITNQQKRPSSLEDALACLSPQVPKPAVTVIPLNSGNPALMFESIEVAVHMEAAFWLEWQLCIGDNSGIRHWYQFSLPEMLDALANRNDSESEFNILHC</sequence>